<dbReference type="SUPFAM" id="SSF56112">
    <property type="entry name" value="Protein kinase-like (PK-like)"/>
    <property type="match status" value="1"/>
</dbReference>
<dbReference type="GO" id="GO:0005886">
    <property type="term" value="C:plasma membrane"/>
    <property type="evidence" value="ECO:0007669"/>
    <property type="project" value="TreeGrafter"/>
</dbReference>
<evidence type="ECO:0000313" key="14">
    <source>
        <dbReference type="Proteomes" id="UP000887540"/>
    </source>
</evidence>
<keyword evidence="6" id="KW-0418">Kinase</keyword>
<keyword evidence="14" id="KW-1185">Reference proteome</keyword>
<accession>A0A914DBV6</accession>
<name>A0A914DBV6_9BILA</name>
<organism evidence="14 15">
    <name type="scientific">Acrobeloides nanus</name>
    <dbReference type="NCBI Taxonomy" id="290746"/>
    <lineage>
        <taxon>Eukaryota</taxon>
        <taxon>Metazoa</taxon>
        <taxon>Ecdysozoa</taxon>
        <taxon>Nematoda</taxon>
        <taxon>Chromadorea</taxon>
        <taxon>Rhabditida</taxon>
        <taxon>Tylenchina</taxon>
        <taxon>Cephalobomorpha</taxon>
        <taxon>Cephaloboidea</taxon>
        <taxon>Cephalobidae</taxon>
        <taxon>Acrobeloides</taxon>
    </lineage>
</organism>
<dbReference type="InterPro" id="IPR020635">
    <property type="entry name" value="Tyr_kinase_cat_dom"/>
</dbReference>
<dbReference type="Proteomes" id="UP000887540">
    <property type="component" value="Unplaced"/>
</dbReference>
<evidence type="ECO:0000256" key="2">
    <source>
        <dbReference type="ARBA" id="ARBA00004308"/>
    </source>
</evidence>
<dbReference type="InterPro" id="IPR002909">
    <property type="entry name" value="IPT_dom"/>
</dbReference>
<feature type="transmembrane region" description="Helical" evidence="12">
    <location>
        <begin position="623"/>
        <end position="644"/>
    </location>
</feature>
<dbReference type="GO" id="GO:0043235">
    <property type="term" value="C:receptor complex"/>
    <property type="evidence" value="ECO:0007669"/>
    <property type="project" value="TreeGrafter"/>
</dbReference>
<keyword evidence="12" id="KW-1133">Transmembrane helix</keyword>
<dbReference type="PRINTS" id="PR00109">
    <property type="entry name" value="TYRKINASE"/>
</dbReference>
<dbReference type="InterPro" id="IPR000719">
    <property type="entry name" value="Prot_kinase_dom"/>
</dbReference>
<dbReference type="AlphaFoldDB" id="A0A914DBV6"/>
<dbReference type="FunFam" id="1.10.510.10:FF:001512">
    <property type="entry name" value="Receptor tyrosine-protein kinase erbB-2"/>
    <property type="match status" value="1"/>
</dbReference>
<evidence type="ECO:0000259" key="13">
    <source>
        <dbReference type="PROSITE" id="PS50011"/>
    </source>
</evidence>
<evidence type="ECO:0000256" key="4">
    <source>
        <dbReference type="ARBA" id="ARBA00022679"/>
    </source>
</evidence>
<sequence length="1012" mass="115319">MLALQAGNYPTSKCHEVCRNLLKLCYILTIFLPFTSTDRNFPPVLNKIAERNGTIVLEGNNSVLSLTNSEDLSSLLEFKFVNETSIFYCTPRNCRLCDVPSQHCTSYIIESSKENLYQIRAEVVNDQVLLRAVRNGGNASIFAYDRKTSKDSNVRAIKIAHDNDNIKDHKVVGSFHTDAYSFFIGSAKRNDLPFAVFSTKNKRRRTDVRLTRICNQDQTPSLESTIDIVLSCNGIGSDMPSGSTDYLDDPNIAINNVATAMTFTNKTLYVAIQKKSGKQVSNVICGYDLPTLYRAFDETWNKCQDTNNASAIAKECEEADNYDKMKDECFVYSWERAKTKRIPLCERFSKSILNYKLKNCELGTSTSTADRHGWLENFKPVEGELIAKLDNDKTFISIQESQIDPNTFFLLSSEGDLTRVTKDFKKASEVLWKDVANKMPYLIYHSSTGNLFYATFSEIKSMHVSCQGFYSNCEPTEWDDPLNCVWCAHPNGLGHSISLFHKNVCDNGEQLLKQECPPAIKKVESTDKNIYISGVNLKRLKNLSAEICGAPCDLKSQEDSLIRCHVDGRKNDACDITLHGDLQSYTNFTLRYRQFDTVVDGSDDSNTTSPPNDSSNHSKEIRYVISVVAVVALIALVILLLFLYKKFYLKIFYKHRHMREKSSTSQQPKNYTHLPSTADIVLDVINNGHYIDPTHLIKLRKLGEGFSAVVYLMSYRPTSRSEIQVAVKNIHNINFDIDDALREMELISNCEHPNIVSFIGYFKDANFDSLHLVTEYMPGGNLHTYLREPANKPTIGDCFSYILQISDGMEYLGHNHLVHRDLAARNCLLDITNKIVKITDFGLSRRCNIDDYDYVSQNTSGKQVNLPIRWTAIEVLRDPTRFSDKSDVWSYGVVLWEIFMRGELPYVNMNQEEIKTYLFEGRRLEQPQYSPEDLYKVMCRCWEELPTVRPKFSLLKIQINEVLEHLQNQNPAYLTVEYERPNSKSVDSMDATTSRPIVHANSETQLVNQTAV</sequence>
<dbReference type="Gene3D" id="2.130.10.10">
    <property type="entry name" value="YVTN repeat-like/Quinoprotein amine dehydrogenase"/>
    <property type="match status" value="1"/>
</dbReference>
<dbReference type="InterPro" id="IPR050122">
    <property type="entry name" value="RTK"/>
</dbReference>
<evidence type="ECO:0000256" key="10">
    <source>
        <dbReference type="ARBA" id="ARBA00051243"/>
    </source>
</evidence>
<dbReference type="InterPro" id="IPR008266">
    <property type="entry name" value="Tyr_kinase_AS"/>
</dbReference>
<keyword evidence="8 12" id="KW-0472">Membrane</keyword>
<keyword evidence="9" id="KW-0829">Tyrosine-protein kinase</keyword>
<evidence type="ECO:0000256" key="11">
    <source>
        <dbReference type="PROSITE-ProRule" id="PRU10141"/>
    </source>
</evidence>
<evidence type="ECO:0000256" key="8">
    <source>
        <dbReference type="ARBA" id="ARBA00023136"/>
    </source>
</evidence>
<feature type="domain" description="Protein kinase" evidence="13">
    <location>
        <begin position="696"/>
        <end position="963"/>
    </location>
</feature>
<dbReference type="InterPro" id="IPR011009">
    <property type="entry name" value="Kinase-like_dom_sf"/>
</dbReference>
<comment type="subcellular location">
    <subcellularLocation>
        <location evidence="2">Endomembrane system</location>
    </subcellularLocation>
    <subcellularLocation>
        <location evidence="1">Membrane</location>
        <topology evidence="1">Single-pass membrane protein</topology>
    </subcellularLocation>
</comment>
<evidence type="ECO:0000256" key="6">
    <source>
        <dbReference type="ARBA" id="ARBA00022777"/>
    </source>
</evidence>
<dbReference type="PANTHER" id="PTHR24416">
    <property type="entry name" value="TYROSINE-PROTEIN KINASE RECEPTOR"/>
    <property type="match status" value="1"/>
</dbReference>
<evidence type="ECO:0000256" key="1">
    <source>
        <dbReference type="ARBA" id="ARBA00004167"/>
    </source>
</evidence>
<dbReference type="InterPro" id="IPR015943">
    <property type="entry name" value="WD40/YVTN_repeat-like_dom_sf"/>
</dbReference>
<evidence type="ECO:0000256" key="5">
    <source>
        <dbReference type="ARBA" id="ARBA00022741"/>
    </source>
</evidence>
<dbReference type="SMART" id="SM00219">
    <property type="entry name" value="TyrKc"/>
    <property type="match status" value="1"/>
</dbReference>
<dbReference type="WBParaSite" id="ACRNAN_scaffold2290.g11018.t3">
    <property type="protein sequence ID" value="ACRNAN_scaffold2290.g11018.t3"/>
    <property type="gene ID" value="ACRNAN_scaffold2290.g11018"/>
</dbReference>
<dbReference type="CDD" id="cd00192">
    <property type="entry name" value="PTKc"/>
    <property type="match status" value="1"/>
</dbReference>
<dbReference type="GO" id="GO:0007169">
    <property type="term" value="P:cell surface receptor protein tyrosine kinase signaling pathway"/>
    <property type="evidence" value="ECO:0007669"/>
    <property type="project" value="TreeGrafter"/>
</dbReference>
<feature type="binding site" evidence="11">
    <location>
        <position position="728"/>
    </location>
    <ligand>
        <name>ATP</name>
        <dbReference type="ChEBI" id="CHEBI:30616"/>
    </ligand>
</feature>
<dbReference type="PANTHER" id="PTHR24416:SF548">
    <property type="entry name" value="PROTEIN KINASE DOMAIN-CONTAINING PROTEIN"/>
    <property type="match status" value="1"/>
</dbReference>
<evidence type="ECO:0000256" key="3">
    <source>
        <dbReference type="ARBA" id="ARBA00011902"/>
    </source>
</evidence>
<protein>
    <recommendedName>
        <fullName evidence="3">receptor protein-tyrosine kinase</fullName>
        <ecNumber evidence="3">2.7.10.1</ecNumber>
    </recommendedName>
</protein>
<dbReference type="Gene3D" id="1.10.510.10">
    <property type="entry name" value="Transferase(Phosphotransferase) domain 1"/>
    <property type="match status" value="1"/>
</dbReference>
<dbReference type="GO" id="GO:0048680">
    <property type="term" value="P:positive regulation of axon regeneration"/>
    <property type="evidence" value="ECO:0007669"/>
    <property type="project" value="UniProtKB-ARBA"/>
</dbReference>
<dbReference type="Pfam" id="PF07714">
    <property type="entry name" value="PK_Tyr_Ser-Thr"/>
    <property type="match status" value="1"/>
</dbReference>
<keyword evidence="5 11" id="KW-0547">Nucleotide-binding</keyword>
<dbReference type="PROSITE" id="PS00109">
    <property type="entry name" value="PROTEIN_KINASE_TYR"/>
    <property type="match status" value="1"/>
</dbReference>
<evidence type="ECO:0000256" key="12">
    <source>
        <dbReference type="SAM" id="Phobius"/>
    </source>
</evidence>
<keyword evidence="12" id="KW-0812">Transmembrane</keyword>
<dbReference type="GO" id="GO:0061564">
    <property type="term" value="P:axon development"/>
    <property type="evidence" value="ECO:0007669"/>
    <property type="project" value="UniProtKB-ARBA"/>
</dbReference>
<dbReference type="GO" id="GO:0004714">
    <property type="term" value="F:transmembrane receptor protein tyrosine kinase activity"/>
    <property type="evidence" value="ECO:0007669"/>
    <property type="project" value="UniProtKB-EC"/>
</dbReference>
<dbReference type="EC" id="2.7.10.1" evidence="3"/>
<dbReference type="GO" id="GO:0012505">
    <property type="term" value="C:endomembrane system"/>
    <property type="evidence" value="ECO:0007669"/>
    <property type="project" value="UniProtKB-SubCell"/>
</dbReference>
<proteinExistence type="predicted"/>
<comment type="catalytic activity">
    <reaction evidence="10">
        <text>L-tyrosyl-[protein] + ATP = O-phospho-L-tyrosyl-[protein] + ADP + H(+)</text>
        <dbReference type="Rhea" id="RHEA:10596"/>
        <dbReference type="Rhea" id="RHEA-COMP:10136"/>
        <dbReference type="Rhea" id="RHEA-COMP:20101"/>
        <dbReference type="ChEBI" id="CHEBI:15378"/>
        <dbReference type="ChEBI" id="CHEBI:30616"/>
        <dbReference type="ChEBI" id="CHEBI:46858"/>
        <dbReference type="ChEBI" id="CHEBI:61978"/>
        <dbReference type="ChEBI" id="CHEBI:456216"/>
        <dbReference type="EC" id="2.7.10.1"/>
    </reaction>
</comment>
<dbReference type="PROSITE" id="PS50011">
    <property type="entry name" value="PROTEIN_KINASE_DOM"/>
    <property type="match status" value="1"/>
</dbReference>
<evidence type="ECO:0000256" key="9">
    <source>
        <dbReference type="ARBA" id="ARBA00023137"/>
    </source>
</evidence>
<keyword evidence="7 11" id="KW-0067">ATP-binding</keyword>
<dbReference type="PROSITE" id="PS00107">
    <property type="entry name" value="PROTEIN_KINASE_ATP"/>
    <property type="match status" value="1"/>
</dbReference>
<evidence type="ECO:0000256" key="7">
    <source>
        <dbReference type="ARBA" id="ARBA00022840"/>
    </source>
</evidence>
<dbReference type="InterPro" id="IPR001245">
    <property type="entry name" value="Ser-Thr/Tyr_kinase_cat_dom"/>
</dbReference>
<dbReference type="InterPro" id="IPR017441">
    <property type="entry name" value="Protein_kinase_ATP_BS"/>
</dbReference>
<dbReference type="Pfam" id="PF01833">
    <property type="entry name" value="TIG"/>
    <property type="match status" value="1"/>
</dbReference>
<reference evidence="15" key="1">
    <citation type="submission" date="2022-11" db="UniProtKB">
        <authorList>
            <consortium name="WormBaseParasite"/>
        </authorList>
    </citation>
    <scope>IDENTIFICATION</scope>
</reference>
<dbReference type="GO" id="GO:0005524">
    <property type="term" value="F:ATP binding"/>
    <property type="evidence" value="ECO:0007669"/>
    <property type="project" value="UniProtKB-UniRule"/>
</dbReference>
<evidence type="ECO:0000313" key="15">
    <source>
        <dbReference type="WBParaSite" id="ACRNAN_scaffold2290.g11018.t3"/>
    </source>
</evidence>
<keyword evidence="4" id="KW-0808">Transferase</keyword>